<protein>
    <submittedName>
        <fullName evidence="3">Uncharacterized protein</fullName>
    </submittedName>
</protein>
<sequence length="313" mass="36170">MKTTTQPSLTILPFLLLSPNELFGISVGKVDCAKEHYICEDAHVRKTPAVKLQMKLHSMIMKGHITPDNIVSFVEKKITKSVRASEDNAEGDVYIAVINETITRSQIEYVHVKENYTELYTGRMFYMGIGMWIRSCYEHVYEELDAKSVAHFAMATKPVVFLLSETEEEKERIIPVADQLGKKYRKQLLVALRNKGKEYPKEEQLKLKDEKCSCVFVYNKVSGEEEWRERLDGPFDPQAEEKTEDAVKETTGQEQRDSERRKEGGQSEQRGAKERGGTNTKRREKDAQDENKTVEETRTEEKKEESSEEEKRM</sequence>
<keyword evidence="2" id="KW-0732">Signal</keyword>
<proteinExistence type="predicted"/>
<keyword evidence="4" id="KW-1185">Reference proteome</keyword>
<dbReference type="SUPFAM" id="SSF52833">
    <property type="entry name" value="Thioredoxin-like"/>
    <property type="match status" value="1"/>
</dbReference>
<feature type="region of interest" description="Disordered" evidence="1">
    <location>
        <begin position="227"/>
        <end position="313"/>
    </location>
</feature>
<dbReference type="Proteomes" id="UP001281761">
    <property type="component" value="Unassembled WGS sequence"/>
</dbReference>
<evidence type="ECO:0000256" key="1">
    <source>
        <dbReference type="SAM" id="MobiDB-lite"/>
    </source>
</evidence>
<feature type="compositionally biased region" description="Basic and acidic residues" evidence="1">
    <location>
        <begin position="254"/>
        <end position="313"/>
    </location>
</feature>
<name>A0ABQ9WNP3_9EUKA</name>
<evidence type="ECO:0000256" key="2">
    <source>
        <dbReference type="SAM" id="SignalP"/>
    </source>
</evidence>
<dbReference type="Gene3D" id="3.40.30.10">
    <property type="entry name" value="Glutaredoxin"/>
    <property type="match status" value="2"/>
</dbReference>
<dbReference type="EMBL" id="JARBJD010000548">
    <property type="protein sequence ID" value="KAK2941102.1"/>
    <property type="molecule type" value="Genomic_DNA"/>
</dbReference>
<feature type="signal peptide" evidence="2">
    <location>
        <begin position="1"/>
        <end position="24"/>
    </location>
</feature>
<comment type="caution">
    <text evidence="3">The sequence shown here is derived from an EMBL/GenBank/DDBJ whole genome shotgun (WGS) entry which is preliminary data.</text>
</comment>
<feature type="chain" id="PRO_5046109437" evidence="2">
    <location>
        <begin position="25"/>
        <end position="313"/>
    </location>
</feature>
<evidence type="ECO:0000313" key="4">
    <source>
        <dbReference type="Proteomes" id="UP001281761"/>
    </source>
</evidence>
<feature type="compositionally biased region" description="Basic and acidic residues" evidence="1">
    <location>
        <begin position="227"/>
        <end position="248"/>
    </location>
</feature>
<accession>A0ABQ9WNP3</accession>
<reference evidence="3 4" key="1">
    <citation type="journal article" date="2022" name="bioRxiv">
        <title>Genomics of Preaxostyla Flagellates Illuminates Evolutionary Transitions and the Path Towards Mitochondrial Loss.</title>
        <authorList>
            <person name="Novak L.V.F."/>
            <person name="Treitli S.C."/>
            <person name="Pyrih J."/>
            <person name="Halakuc P."/>
            <person name="Pipaliya S.V."/>
            <person name="Vacek V."/>
            <person name="Brzon O."/>
            <person name="Soukal P."/>
            <person name="Eme L."/>
            <person name="Dacks J.B."/>
            <person name="Karnkowska A."/>
            <person name="Elias M."/>
            <person name="Hampl V."/>
        </authorList>
    </citation>
    <scope>NUCLEOTIDE SEQUENCE [LARGE SCALE GENOMIC DNA]</scope>
    <source>
        <strain evidence="3">NAU3</strain>
        <tissue evidence="3">Gut</tissue>
    </source>
</reference>
<dbReference type="InterPro" id="IPR036249">
    <property type="entry name" value="Thioredoxin-like_sf"/>
</dbReference>
<gene>
    <name evidence="3" type="ORF">BLNAU_23976</name>
</gene>
<evidence type="ECO:0000313" key="3">
    <source>
        <dbReference type="EMBL" id="KAK2941102.1"/>
    </source>
</evidence>
<organism evidence="3 4">
    <name type="scientific">Blattamonas nauphoetae</name>
    <dbReference type="NCBI Taxonomy" id="2049346"/>
    <lineage>
        <taxon>Eukaryota</taxon>
        <taxon>Metamonada</taxon>
        <taxon>Preaxostyla</taxon>
        <taxon>Oxymonadida</taxon>
        <taxon>Blattamonas</taxon>
    </lineage>
</organism>